<comment type="caution">
    <text evidence="2">The sequence shown here is derived from an EMBL/GenBank/DDBJ whole genome shotgun (WGS) entry which is preliminary data.</text>
</comment>
<dbReference type="PANTHER" id="PTHR24103">
    <property type="entry name" value="E3 UBIQUITIN-PROTEIN LIGASE TRIM"/>
    <property type="match status" value="1"/>
</dbReference>
<accession>A0AAD6AMQ2</accession>
<evidence type="ECO:0000313" key="3">
    <source>
        <dbReference type="Proteomes" id="UP001219934"/>
    </source>
</evidence>
<dbReference type="SUPFAM" id="SSF49899">
    <property type="entry name" value="Concanavalin A-like lectins/glucanases"/>
    <property type="match status" value="1"/>
</dbReference>
<sequence length="216" mass="24093">MERLDTILPDGQYGKLIAQAYDGAAVMRGAKGGVQRKVKDVYSSAHYVHCYAHQLNLIMQQATSHIPKMRTFFSDLGGFAAFFSRDSIPSGEISGSVQQLPTKKRRALGHEEHQLLARELSSGALIDQAKHLGNLSFNIWSKMKDIVSYFPLILDPNTADPLLILSEDLTSVRRGKRQKLPDNPERFDYYASVLGSEGFNSGTHSWDVQPEEEAPE</sequence>
<feature type="non-terminal residue" evidence="2">
    <location>
        <position position="216"/>
    </location>
</feature>
<dbReference type="InterPro" id="IPR001870">
    <property type="entry name" value="B30.2/SPRY"/>
</dbReference>
<dbReference type="InterPro" id="IPR003879">
    <property type="entry name" value="Butyrophylin_SPRY"/>
</dbReference>
<dbReference type="PROSITE" id="PS50188">
    <property type="entry name" value="B302_SPRY"/>
    <property type="match status" value="1"/>
</dbReference>
<dbReference type="SMART" id="SM00589">
    <property type="entry name" value="PRY"/>
    <property type="match status" value="1"/>
</dbReference>
<gene>
    <name evidence="2" type="ORF">JOQ06_015304</name>
</gene>
<dbReference type="Gene3D" id="2.60.120.920">
    <property type="match status" value="1"/>
</dbReference>
<dbReference type="InterPro" id="IPR043136">
    <property type="entry name" value="B30.2/SPRY_sf"/>
</dbReference>
<dbReference type="InterPro" id="IPR013320">
    <property type="entry name" value="ConA-like_dom_sf"/>
</dbReference>
<dbReference type="EMBL" id="JAPTMU010000019">
    <property type="protein sequence ID" value="KAJ4927579.1"/>
    <property type="molecule type" value="Genomic_DNA"/>
</dbReference>
<reference evidence="2" key="1">
    <citation type="submission" date="2022-11" db="EMBL/GenBank/DDBJ databases">
        <title>Chromosome-level genome of Pogonophryne albipinna.</title>
        <authorList>
            <person name="Jo E."/>
        </authorList>
    </citation>
    <scope>NUCLEOTIDE SEQUENCE</scope>
    <source>
        <strain evidence="2">SGF0006</strain>
        <tissue evidence="2">Muscle</tissue>
    </source>
</reference>
<evidence type="ECO:0000259" key="1">
    <source>
        <dbReference type="PROSITE" id="PS50188"/>
    </source>
</evidence>
<dbReference type="InterPro" id="IPR050143">
    <property type="entry name" value="TRIM/RBCC"/>
</dbReference>
<dbReference type="Proteomes" id="UP001219934">
    <property type="component" value="Unassembled WGS sequence"/>
</dbReference>
<dbReference type="AlphaFoldDB" id="A0AAD6AMQ2"/>
<feature type="domain" description="B30.2/SPRY" evidence="1">
    <location>
        <begin position="132"/>
        <end position="216"/>
    </location>
</feature>
<dbReference type="PRINTS" id="PR01407">
    <property type="entry name" value="BUTYPHLNCDUF"/>
</dbReference>
<dbReference type="InterPro" id="IPR006574">
    <property type="entry name" value="PRY"/>
</dbReference>
<proteinExistence type="predicted"/>
<protein>
    <recommendedName>
        <fullName evidence="1">B30.2/SPRY domain-containing protein</fullName>
    </recommendedName>
</protein>
<name>A0AAD6AMQ2_9TELE</name>
<evidence type="ECO:0000313" key="2">
    <source>
        <dbReference type="EMBL" id="KAJ4927579.1"/>
    </source>
</evidence>
<organism evidence="2 3">
    <name type="scientific">Pogonophryne albipinna</name>
    <dbReference type="NCBI Taxonomy" id="1090488"/>
    <lineage>
        <taxon>Eukaryota</taxon>
        <taxon>Metazoa</taxon>
        <taxon>Chordata</taxon>
        <taxon>Craniata</taxon>
        <taxon>Vertebrata</taxon>
        <taxon>Euteleostomi</taxon>
        <taxon>Actinopterygii</taxon>
        <taxon>Neopterygii</taxon>
        <taxon>Teleostei</taxon>
        <taxon>Neoteleostei</taxon>
        <taxon>Acanthomorphata</taxon>
        <taxon>Eupercaria</taxon>
        <taxon>Perciformes</taxon>
        <taxon>Notothenioidei</taxon>
        <taxon>Pogonophryne</taxon>
    </lineage>
</organism>
<keyword evidence="3" id="KW-1185">Reference proteome</keyword>
<dbReference type="Pfam" id="PF13765">
    <property type="entry name" value="PRY"/>
    <property type="match status" value="1"/>
</dbReference>